<name>A0A4X2KS28_VOMUR</name>
<keyword evidence="2" id="KW-0472">Membrane</keyword>
<organism evidence="3 4">
    <name type="scientific">Vombatus ursinus</name>
    <name type="common">Common wombat</name>
    <dbReference type="NCBI Taxonomy" id="29139"/>
    <lineage>
        <taxon>Eukaryota</taxon>
        <taxon>Metazoa</taxon>
        <taxon>Chordata</taxon>
        <taxon>Craniata</taxon>
        <taxon>Vertebrata</taxon>
        <taxon>Euteleostomi</taxon>
        <taxon>Mammalia</taxon>
        <taxon>Metatheria</taxon>
        <taxon>Diprotodontia</taxon>
        <taxon>Vombatidae</taxon>
        <taxon>Vombatus</taxon>
    </lineage>
</organism>
<reference evidence="4" key="1">
    <citation type="submission" date="2018-12" db="EMBL/GenBank/DDBJ databases">
        <authorList>
            <person name="Yazar S."/>
        </authorList>
    </citation>
    <scope>NUCLEOTIDE SEQUENCE [LARGE SCALE GENOMIC DNA]</scope>
</reference>
<dbReference type="PANTHER" id="PTHR36134:SF1">
    <property type="entry name" value="TRANSMEMBRANE PROTEIN C16ORF54"/>
    <property type="match status" value="1"/>
</dbReference>
<keyword evidence="2" id="KW-1133">Transmembrane helix</keyword>
<feature type="region of interest" description="Disordered" evidence="1">
    <location>
        <begin position="18"/>
        <end position="54"/>
    </location>
</feature>
<accession>A0A4X2KS28</accession>
<reference evidence="3" key="2">
    <citation type="submission" date="2025-08" db="UniProtKB">
        <authorList>
            <consortium name="Ensembl"/>
        </authorList>
    </citation>
    <scope>IDENTIFICATION</scope>
</reference>
<evidence type="ECO:0000256" key="1">
    <source>
        <dbReference type="SAM" id="MobiDB-lite"/>
    </source>
</evidence>
<evidence type="ECO:0000313" key="4">
    <source>
        <dbReference type="Proteomes" id="UP000314987"/>
    </source>
</evidence>
<dbReference type="STRING" id="29139.ENSVURP00010011912"/>
<evidence type="ECO:0000313" key="3">
    <source>
        <dbReference type="Ensembl" id="ENSVURP00010011912.1"/>
    </source>
</evidence>
<proteinExistence type="predicted"/>
<gene>
    <name evidence="3" type="primary">CUNH16orf54</name>
</gene>
<dbReference type="PANTHER" id="PTHR36134">
    <property type="entry name" value="TRANSMEMBRANE PROTEIN C16ORF54"/>
    <property type="match status" value="1"/>
</dbReference>
<dbReference type="Proteomes" id="UP000314987">
    <property type="component" value="Unassembled WGS sequence"/>
</dbReference>
<dbReference type="GeneTree" id="ENSGT00390000014957"/>
<dbReference type="RefSeq" id="XP_027718480.1">
    <property type="nucleotide sequence ID" value="XM_027862679.1"/>
</dbReference>
<keyword evidence="4" id="KW-1185">Reference proteome</keyword>
<keyword evidence="2" id="KW-0812">Transmembrane</keyword>
<dbReference type="InterPro" id="IPR031499">
    <property type="entry name" value="DUF4689"/>
</dbReference>
<dbReference type="Pfam" id="PF15755">
    <property type="entry name" value="DUF4689"/>
    <property type="match status" value="1"/>
</dbReference>
<sequence length="254" mass="27825">MSFWGLCPSQCLPSLHRSDRPSKRVRTEAGGVSEETKMSAALDQPPGQVEDPVMPQPSQWPPLLCGPCIPIMLALALVAAVFLLATAVLAERLFRRSLRSDPGVQGPSLVWRPGGELWIEPSGTAHERSEDWYGATAPLLHSHVTEPHFLGGTLEVQATAPPIPDSPLCPSAPPQAPESPASTFCIANTWEERPQTTGLVAWFEPQPVPEPLPPPFYGIRRPRSPEPDWGLQPRVTLEQISAFWRRENRVHGGP</sequence>
<dbReference type="AlphaFoldDB" id="A0A4X2KS28"/>
<protein>
    <submittedName>
        <fullName evidence="3">Uncharacterized protein</fullName>
    </submittedName>
</protein>
<dbReference type="GeneID" id="114043610"/>
<feature type="compositionally biased region" description="Basic and acidic residues" evidence="1">
    <location>
        <begin position="18"/>
        <end position="27"/>
    </location>
</feature>
<dbReference type="OMA" id="SWPPLPC"/>
<dbReference type="Ensembl" id="ENSVURT00010013532.1">
    <property type="protein sequence ID" value="ENSVURP00010011912.1"/>
    <property type="gene ID" value="ENSVURG00010009213.1"/>
</dbReference>
<evidence type="ECO:0000256" key="2">
    <source>
        <dbReference type="SAM" id="Phobius"/>
    </source>
</evidence>
<dbReference type="OrthoDB" id="9834691at2759"/>
<reference evidence="3" key="3">
    <citation type="submission" date="2025-09" db="UniProtKB">
        <authorList>
            <consortium name="Ensembl"/>
        </authorList>
    </citation>
    <scope>IDENTIFICATION</scope>
</reference>
<feature type="transmembrane region" description="Helical" evidence="2">
    <location>
        <begin position="69"/>
        <end position="90"/>
    </location>
</feature>